<dbReference type="Gene3D" id="3.40.50.1010">
    <property type="entry name" value="5'-nuclease"/>
    <property type="match status" value="2"/>
</dbReference>
<name>A0A9P6HDF8_9AGAM</name>
<keyword evidence="2" id="KW-0378">Hydrolase</keyword>
<feature type="compositionally biased region" description="Polar residues" evidence="3">
    <location>
        <begin position="162"/>
        <end position="177"/>
    </location>
</feature>
<evidence type="ECO:0008006" key="8">
    <source>
        <dbReference type="Google" id="ProtNLM"/>
    </source>
</evidence>
<dbReference type="CDD" id="cd09870">
    <property type="entry name" value="PIN_YEN1"/>
    <property type="match status" value="1"/>
</dbReference>
<dbReference type="InterPro" id="IPR029060">
    <property type="entry name" value="PIN-like_dom_sf"/>
</dbReference>
<evidence type="ECO:0000256" key="2">
    <source>
        <dbReference type="ARBA" id="ARBA00022801"/>
    </source>
</evidence>
<feature type="region of interest" description="Disordered" evidence="3">
    <location>
        <begin position="372"/>
        <end position="400"/>
    </location>
</feature>
<dbReference type="AlphaFoldDB" id="A0A9P6HDF8"/>
<dbReference type="InterPro" id="IPR037316">
    <property type="entry name" value="Yen1_H3TH"/>
</dbReference>
<protein>
    <recommendedName>
        <fullName evidence="8">XPG-I domain-containing protein</fullName>
    </recommendedName>
</protein>
<dbReference type="Pfam" id="PF18380">
    <property type="entry name" value="GEN1_C"/>
    <property type="match status" value="1"/>
</dbReference>
<evidence type="ECO:0000259" key="5">
    <source>
        <dbReference type="SMART" id="SM00485"/>
    </source>
</evidence>
<dbReference type="Gene3D" id="1.10.150.20">
    <property type="entry name" value="5' to 3' exonuclease, C-terminal subdomain"/>
    <property type="match status" value="1"/>
</dbReference>
<dbReference type="SUPFAM" id="SSF88723">
    <property type="entry name" value="PIN domain-like"/>
    <property type="match status" value="1"/>
</dbReference>
<evidence type="ECO:0000256" key="3">
    <source>
        <dbReference type="SAM" id="MobiDB-lite"/>
    </source>
</evidence>
<keyword evidence="7" id="KW-1185">Reference proteome</keyword>
<dbReference type="PANTHER" id="PTHR11081:SF75">
    <property type="entry name" value="ENDONUCLEASE, PUTATIVE (AFU_ORTHOLOGUE AFUA_3G13260)-RELATED"/>
    <property type="match status" value="1"/>
</dbReference>
<feature type="region of interest" description="Disordered" evidence="3">
    <location>
        <begin position="162"/>
        <end position="181"/>
    </location>
</feature>
<feature type="compositionally biased region" description="Pro residues" evidence="3">
    <location>
        <begin position="645"/>
        <end position="661"/>
    </location>
</feature>
<accession>A0A9P6HDF8</accession>
<dbReference type="SMART" id="SM00484">
    <property type="entry name" value="XPGI"/>
    <property type="match status" value="1"/>
</dbReference>
<dbReference type="InterPro" id="IPR006085">
    <property type="entry name" value="XPG_DNA_repair_N"/>
</dbReference>
<feature type="domain" description="XPG-I" evidence="4">
    <location>
        <begin position="113"/>
        <end position="195"/>
    </location>
</feature>
<dbReference type="GO" id="GO:0006281">
    <property type="term" value="P:DNA repair"/>
    <property type="evidence" value="ECO:0007669"/>
    <property type="project" value="UniProtKB-ARBA"/>
</dbReference>
<dbReference type="InterPro" id="IPR036279">
    <property type="entry name" value="5-3_exonuclease_C_sf"/>
</dbReference>
<dbReference type="Proteomes" id="UP000736335">
    <property type="component" value="Unassembled WGS sequence"/>
</dbReference>
<dbReference type="CDD" id="cd09906">
    <property type="entry name" value="H3TH_YEN1"/>
    <property type="match status" value="1"/>
</dbReference>
<proteinExistence type="predicted"/>
<organism evidence="6 7">
    <name type="scientific">Thelephora terrestris</name>
    <dbReference type="NCBI Taxonomy" id="56493"/>
    <lineage>
        <taxon>Eukaryota</taxon>
        <taxon>Fungi</taxon>
        <taxon>Dikarya</taxon>
        <taxon>Basidiomycota</taxon>
        <taxon>Agaricomycotina</taxon>
        <taxon>Agaricomycetes</taxon>
        <taxon>Thelephorales</taxon>
        <taxon>Thelephoraceae</taxon>
        <taxon>Thelephora</taxon>
    </lineage>
</organism>
<feature type="compositionally biased region" description="Low complexity" evidence="3">
    <location>
        <begin position="379"/>
        <end position="400"/>
    </location>
</feature>
<feature type="domain" description="XPG N-terminal" evidence="5">
    <location>
        <begin position="1"/>
        <end position="101"/>
    </location>
</feature>
<keyword evidence="1" id="KW-0540">Nuclease</keyword>
<dbReference type="PRINTS" id="PR00853">
    <property type="entry name" value="XPGRADSUPER"/>
</dbReference>
<dbReference type="GO" id="GO:0017108">
    <property type="term" value="F:5'-flap endonuclease activity"/>
    <property type="evidence" value="ECO:0007669"/>
    <property type="project" value="TreeGrafter"/>
</dbReference>
<evidence type="ECO:0000313" key="7">
    <source>
        <dbReference type="Proteomes" id="UP000736335"/>
    </source>
</evidence>
<feature type="compositionally biased region" description="Basic and acidic residues" evidence="3">
    <location>
        <begin position="564"/>
        <end position="582"/>
    </location>
</feature>
<dbReference type="SUPFAM" id="SSF47807">
    <property type="entry name" value="5' to 3' exonuclease, C-terminal subdomain"/>
    <property type="match status" value="1"/>
</dbReference>
<dbReference type="SMART" id="SM00485">
    <property type="entry name" value="XPGN"/>
    <property type="match status" value="1"/>
</dbReference>
<feature type="region of interest" description="Disordered" evidence="3">
    <location>
        <begin position="506"/>
        <end position="587"/>
    </location>
</feature>
<dbReference type="OrthoDB" id="2959108at2759"/>
<evidence type="ECO:0000256" key="1">
    <source>
        <dbReference type="ARBA" id="ARBA00022722"/>
    </source>
</evidence>
<dbReference type="Pfam" id="PF00867">
    <property type="entry name" value="XPG_I"/>
    <property type="match status" value="1"/>
</dbReference>
<dbReference type="InterPro" id="IPR041177">
    <property type="entry name" value="GEN1_C"/>
</dbReference>
<reference evidence="6" key="2">
    <citation type="submission" date="2020-11" db="EMBL/GenBank/DDBJ databases">
        <authorList>
            <consortium name="DOE Joint Genome Institute"/>
            <person name="Kuo A."/>
            <person name="Miyauchi S."/>
            <person name="Kiss E."/>
            <person name="Drula E."/>
            <person name="Kohler A."/>
            <person name="Sanchez-Garcia M."/>
            <person name="Andreopoulos B."/>
            <person name="Barry K.W."/>
            <person name="Bonito G."/>
            <person name="Buee M."/>
            <person name="Carver A."/>
            <person name="Chen C."/>
            <person name="Cichocki N."/>
            <person name="Clum A."/>
            <person name="Culley D."/>
            <person name="Crous P.W."/>
            <person name="Fauchery L."/>
            <person name="Girlanda M."/>
            <person name="Hayes R."/>
            <person name="Keri Z."/>
            <person name="Labutti K."/>
            <person name="Lipzen A."/>
            <person name="Lombard V."/>
            <person name="Magnuson J."/>
            <person name="Maillard F."/>
            <person name="Morin E."/>
            <person name="Murat C."/>
            <person name="Nolan M."/>
            <person name="Ohm R."/>
            <person name="Pangilinan J."/>
            <person name="Pereira M."/>
            <person name="Perotto S."/>
            <person name="Peter M."/>
            <person name="Riley R."/>
            <person name="Sitrit Y."/>
            <person name="Stielow B."/>
            <person name="Szollosi G."/>
            <person name="Zifcakova L."/>
            <person name="Stursova M."/>
            <person name="Spatafora J.W."/>
            <person name="Tedersoo L."/>
            <person name="Vaario L.-M."/>
            <person name="Yamada A."/>
            <person name="Yan M."/>
            <person name="Wang P."/>
            <person name="Xu J."/>
            <person name="Bruns T."/>
            <person name="Baldrian P."/>
            <person name="Vilgalys R."/>
            <person name="Henrissat B."/>
            <person name="Grigoriev I.V."/>
            <person name="Hibbett D."/>
            <person name="Nagy L.G."/>
            <person name="Martin F.M."/>
        </authorList>
    </citation>
    <scope>NUCLEOTIDE SEQUENCE</scope>
    <source>
        <strain evidence="6">UH-Tt-Lm1</strain>
    </source>
</reference>
<feature type="region of interest" description="Disordered" evidence="3">
    <location>
        <begin position="463"/>
        <end position="486"/>
    </location>
</feature>
<dbReference type="EMBL" id="WIUZ02000008">
    <property type="protein sequence ID" value="KAF9784713.1"/>
    <property type="molecule type" value="Genomic_DNA"/>
</dbReference>
<dbReference type="InterPro" id="IPR006084">
    <property type="entry name" value="XPG/Rad2"/>
</dbReference>
<comment type="caution">
    <text evidence="6">The sequence shown here is derived from an EMBL/GenBank/DDBJ whole genome shotgun (WGS) entry which is preliminary data.</text>
</comment>
<feature type="compositionally biased region" description="Polar residues" evidence="3">
    <location>
        <begin position="601"/>
        <end position="628"/>
    </location>
</feature>
<feature type="region of interest" description="Disordered" evidence="3">
    <location>
        <begin position="601"/>
        <end position="721"/>
    </location>
</feature>
<evidence type="ECO:0000259" key="4">
    <source>
        <dbReference type="SMART" id="SM00484"/>
    </source>
</evidence>
<dbReference type="InterPro" id="IPR006086">
    <property type="entry name" value="XPG-I_dom"/>
</dbReference>
<gene>
    <name evidence="6" type="ORF">BJ322DRAFT_864126</name>
</gene>
<sequence length="721" mass="78944">MGVPGLWDLLRPAGERRSLANLAIVDGFENNVKGFRGLRIGIDASIWFYHAAYGREGENPELRTLFFRCSRLLGIPLLPLFVFDGPKRPSIKRNKKISGKAHWLTDGMKNIIEAFGFEWHLAPGEAEAELAFLNRTGVIDAVLSDDVDTFVFGGKMVVRNPNGSLSGNRPHATSGSSSKDDGNHAVIFRASEFSKPEIDLTHGGLILIALLSGGDYHQAGLSGCGPKVAHGLAKCGFGDSLLSAARTLSREGLQEFLVTWKQDLAEELRTNSRGILGRKLGSLSKAIPEEFPDIDILMSYANPITSETEGKVHRIKLNWERPLDLGRIAHICELYFEWGVRHVIIKRFRTVIWPAAVFRFLRESVLEKDPQNANGPYLSATAQPSESQPPSSSPATSTAASLSHLQIGSSSICQQLILKIRLSRNHDSTDGLLEYRLEVSPERLVALATAGIKDIRPPLIADICSSDDTSDSDKRTKKPPPDPSSNLRVWVAASIVRTAMPSLVDSYEEGAKRKASKKSTRAKPMIRSEAIDEGTPTIQEDPEEPQKREPRPRPNLKTFYPVTKPEEHTSKSPDVHHRDDRLTSGGRSKILSLIDNLAATDTSQRGMVSPPTTANKGGSSITGKSTRQTVDKEKQPQLPYKVPVHPGPATRPTPAPKPPQLRGPTSGPQDTTSNDIIEISSDSDEGQLVPNRTKPMVAPLLIARSRRRGQSQAPDDIIDLT</sequence>
<evidence type="ECO:0000313" key="6">
    <source>
        <dbReference type="EMBL" id="KAF9784713.1"/>
    </source>
</evidence>
<dbReference type="PANTHER" id="PTHR11081">
    <property type="entry name" value="FLAP ENDONUCLEASE FAMILY MEMBER"/>
    <property type="match status" value="1"/>
</dbReference>
<dbReference type="GO" id="GO:0008821">
    <property type="term" value="F:crossover junction DNA endonuclease activity"/>
    <property type="evidence" value="ECO:0007669"/>
    <property type="project" value="InterPro"/>
</dbReference>
<dbReference type="Pfam" id="PF00752">
    <property type="entry name" value="XPG_N"/>
    <property type="match status" value="1"/>
</dbReference>
<reference evidence="6" key="1">
    <citation type="journal article" date="2020" name="Nat. Commun.">
        <title>Large-scale genome sequencing of mycorrhizal fungi provides insights into the early evolution of symbiotic traits.</title>
        <authorList>
            <person name="Miyauchi S."/>
            <person name="Kiss E."/>
            <person name="Kuo A."/>
            <person name="Drula E."/>
            <person name="Kohler A."/>
            <person name="Sanchez-Garcia M."/>
            <person name="Morin E."/>
            <person name="Andreopoulos B."/>
            <person name="Barry K.W."/>
            <person name="Bonito G."/>
            <person name="Buee M."/>
            <person name="Carver A."/>
            <person name="Chen C."/>
            <person name="Cichocki N."/>
            <person name="Clum A."/>
            <person name="Culley D."/>
            <person name="Crous P.W."/>
            <person name="Fauchery L."/>
            <person name="Girlanda M."/>
            <person name="Hayes R.D."/>
            <person name="Keri Z."/>
            <person name="LaButti K."/>
            <person name="Lipzen A."/>
            <person name="Lombard V."/>
            <person name="Magnuson J."/>
            <person name="Maillard F."/>
            <person name="Murat C."/>
            <person name="Nolan M."/>
            <person name="Ohm R.A."/>
            <person name="Pangilinan J."/>
            <person name="Pereira M.F."/>
            <person name="Perotto S."/>
            <person name="Peter M."/>
            <person name="Pfister S."/>
            <person name="Riley R."/>
            <person name="Sitrit Y."/>
            <person name="Stielow J.B."/>
            <person name="Szollosi G."/>
            <person name="Zifcakova L."/>
            <person name="Stursova M."/>
            <person name="Spatafora J.W."/>
            <person name="Tedersoo L."/>
            <person name="Vaario L.M."/>
            <person name="Yamada A."/>
            <person name="Yan M."/>
            <person name="Wang P."/>
            <person name="Xu J."/>
            <person name="Bruns T."/>
            <person name="Baldrian P."/>
            <person name="Vilgalys R."/>
            <person name="Dunand C."/>
            <person name="Henrissat B."/>
            <person name="Grigoriev I.V."/>
            <person name="Hibbett D."/>
            <person name="Nagy L.G."/>
            <person name="Martin F.M."/>
        </authorList>
    </citation>
    <scope>NUCLEOTIDE SEQUENCE</scope>
    <source>
        <strain evidence="6">UH-Tt-Lm1</strain>
    </source>
</reference>